<dbReference type="EMBL" id="JANHOG010000896">
    <property type="protein sequence ID" value="KAJ3550561.1"/>
    <property type="molecule type" value="Genomic_DNA"/>
</dbReference>
<evidence type="ECO:0000313" key="1">
    <source>
        <dbReference type="EMBL" id="KAJ3550561.1"/>
    </source>
</evidence>
<reference evidence="1" key="1">
    <citation type="submission" date="2022-07" db="EMBL/GenBank/DDBJ databases">
        <title>Genome Sequence of Phlebia brevispora.</title>
        <authorList>
            <person name="Buettner E."/>
        </authorList>
    </citation>
    <scope>NUCLEOTIDE SEQUENCE</scope>
    <source>
        <strain evidence="1">MPL23</strain>
    </source>
</reference>
<gene>
    <name evidence="1" type="ORF">NM688_g5049</name>
</gene>
<comment type="caution">
    <text evidence="1">The sequence shown here is derived from an EMBL/GenBank/DDBJ whole genome shotgun (WGS) entry which is preliminary data.</text>
</comment>
<evidence type="ECO:0000313" key="2">
    <source>
        <dbReference type="Proteomes" id="UP001148662"/>
    </source>
</evidence>
<proteinExistence type="predicted"/>
<dbReference type="Proteomes" id="UP001148662">
    <property type="component" value="Unassembled WGS sequence"/>
</dbReference>
<keyword evidence="2" id="KW-1185">Reference proteome</keyword>
<sequence>MSDWDLLSSYAGLLTLATFSVYTGSFGSLPPPKRKVAKGAESVPLDEEDEEEPPERLSSEDAWLFPIIGSAVLFGLYLVVKYFGKEWINWLLRWYFTLAGIGSGSKAELLSISLRSPSLFLIPLGAVPSILYTFGGTESRKSALLTDILALSFSFNALSLLTVDSFKTGCILLSGLFLYDIWWVFGTEVMVKVATTLDVPIKLLWTKSLVFSTDRGFTMLGLGDIVVPGMFVALALRYDHYRALQNDFKAGFKKPYFYAAVIAYASGLGTTMAVCALDLVQRDDV</sequence>
<organism evidence="1 2">
    <name type="scientific">Phlebia brevispora</name>
    <dbReference type="NCBI Taxonomy" id="194682"/>
    <lineage>
        <taxon>Eukaryota</taxon>
        <taxon>Fungi</taxon>
        <taxon>Dikarya</taxon>
        <taxon>Basidiomycota</taxon>
        <taxon>Agaricomycotina</taxon>
        <taxon>Agaricomycetes</taxon>
        <taxon>Polyporales</taxon>
        <taxon>Meruliaceae</taxon>
        <taxon>Phlebia</taxon>
    </lineage>
</organism>
<protein>
    <submittedName>
        <fullName evidence="1">Uncharacterized protein</fullName>
    </submittedName>
</protein>
<name>A0ACC1T1C2_9APHY</name>
<accession>A0ACC1T1C2</accession>